<name>E6UGX2_RUMA7</name>
<dbReference type="KEGG" id="ral:Rumal_0610"/>
<dbReference type="GO" id="GO:0052621">
    <property type="term" value="F:diguanylate cyclase activity"/>
    <property type="evidence" value="ECO:0007669"/>
    <property type="project" value="TreeGrafter"/>
</dbReference>
<dbReference type="eggNOG" id="COG2199">
    <property type="taxonomic scope" value="Bacteria"/>
</dbReference>
<keyword evidence="1" id="KW-1133">Transmembrane helix</keyword>
<dbReference type="Gene3D" id="3.30.70.270">
    <property type="match status" value="1"/>
</dbReference>
<dbReference type="HOGENOM" id="CLU_546148_0_0_9"/>
<sequence>MNKTITETGELKSTGSFIRMMIVYFTVCLLGLAVMITAINSLMREHDKKLTGQICDLVAEKMNNSIKYMTTSAQNMSAMLTAQKHSDIQLLYNEFSDLKGDGYISMGLIDSRDKVYATDTELDEFRKWRLLEIARKADPVSISSPYRSGFSGEPVITLFAEFRYGKEEKGCLFLTYPLKEIQNMASTETLADDTEIWLMDSESDNVIQCAGKNKYAIGSWANAMLIFDSKIEKKDVVAFEKWKESMHNDERATGVVYRIGDVTYSQVYADINFMHGWNVVVRMPSSAMSSAMERFRSIVILYIVLLLLATIVMFLLTHRRDVADREILKNLSIHDPLTDVMNRRALDVAANNYFQRMLRPECAVLFIDVDYFKQVNDRYGHDAGDKVLKEFAALLKDLFGDIGLISRYGGDEFLVFIKNADKQKIEEKLAELTLRAHEIRPITRREDDYYSLSCSCGGAMCSDNAKNFEQLKACADAALYEVKDHGRDGYGWYESSGSR</sequence>
<dbReference type="Proteomes" id="UP000006919">
    <property type="component" value="Chromosome"/>
</dbReference>
<dbReference type="GO" id="GO:0043709">
    <property type="term" value="P:cell adhesion involved in single-species biofilm formation"/>
    <property type="evidence" value="ECO:0007669"/>
    <property type="project" value="TreeGrafter"/>
</dbReference>
<dbReference type="Pfam" id="PF00990">
    <property type="entry name" value="GGDEF"/>
    <property type="match status" value="1"/>
</dbReference>
<dbReference type="PANTHER" id="PTHR45138">
    <property type="entry name" value="REGULATORY COMPONENTS OF SENSORY TRANSDUCTION SYSTEM"/>
    <property type="match status" value="1"/>
</dbReference>
<organism evidence="3 4">
    <name type="scientific">Ruminococcus albus (strain ATCC 27210 / DSM 20455 / JCM 14654 / NCDO 2250 / 7)</name>
    <dbReference type="NCBI Taxonomy" id="697329"/>
    <lineage>
        <taxon>Bacteria</taxon>
        <taxon>Bacillati</taxon>
        <taxon>Bacillota</taxon>
        <taxon>Clostridia</taxon>
        <taxon>Eubacteriales</taxon>
        <taxon>Oscillospiraceae</taxon>
        <taxon>Ruminococcus</taxon>
    </lineage>
</organism>
<evidence type="ECO:0000313" key="4">
    <source>
        <dbReference type="Proteomes" id="UP000006919"/>
    </source>
</evidence>
<feature type="domain" description="GGDEF" evidence="2">
    <location>
        <begin position="360"/>
        <end position="495"/>
    </location>
</feature>
<feature type="transmembrane region" description="Helical" evidence="1">
    <location>
        <begin position="17"/>
        <end position="39"/>
    </location>
</feature>
<dbReference type="InterPro" id="IPR050469">
    <property type="entry name" value="Diguanylate_Cyclase"/>
</dbReference>
<dbReference type="PROSITE" id="PS50887">
    <property type="entry name" value="GGDEF"/>
    <property type="match status" value="1"/>
</dbReference>
<dbReference type="EMBL" id="CP002403">
    <property type="protein sequence ID" value="ADU21159.1"/>
    <property type="molecule type" value="Genomic_DNA"/>
</dbReference>
<keyword evidence="1" id="KW-0472">Membrane</keyword>
<dbReference type="STRING" id="697329.Rumal_0610"/>
<dbReference type="InterPro" id="IPR029787">
    <property type="entry name" value="Nucleotide_cyclase"/>
</dbReference>
<dbReference type="InterPro" id="IPR043128">
    <property type="entry name" value="Rev_trsase/Diguanyl_cyclase"/>
</dbReference>
<dbReference type="GO" id="GO:1902201">
    <property type="term" value="P:negative regulation of bacterial-type flagellum-dependent cell motility"/>
    <property type="evidence" value="ECO:0007669"/>
    <property type="project" value="TreeGrafter"/>
</dbReference>
<dbReference type="OrthoDB" id="9804955at2"/>
<evidence type="ECO:0000259" key="2">
    <source>
        <dbReference type="PROSITE" id="PS50887"/>
    </source>
</evidence>
<dbReference type="SMART" id="SM00267">
    <property type="entry name" value="GGDEF"/>
    <property type="match status" value="1"/>
</dbReference>
<evidence type="ECO:0000256" key="1">
    <source>
        <dbReference type="SAM" id="Phobius"/>
    </source>
</evidence>
<dbReference type="NCBIfam" id="TIGR00254">
    <property type="entry name" value="GGDEF"/>
    <property type="match status" value="1"/>
</dbReference>
<proteinExistence type="predicted"/>
<protein>
    <submittedName>
        <fullName evidence="3">Diguanylate cyclase</fullName>
    </submittedName>
</protein>
<gene>
    <name evidence="3" type="ordered locus">Rumal_0610</name>
</gene>
<dbReference type="PANTHER" id="PTHR45138:SF9">
    <property type="entry name" value="DIGUANYLATE CYCLASE DGCM-RELATED"/>
    <property type="match status" value="1"/>
</dbReference>
<evidence type="ECO:0000313" key="3">
    <source>
        <dbReference type="EMBL" id="ADU21159.1"/>
    </source>
</evidence>
<reference evidence="3 4" key="1">
    <citation type="journal article" date="2011" name="J. Bacteriol.">
        <title>Complete genome of the cellulolytic ruminal bacterium Ruminococcus albus 7.</title>
        <authorList>
            <person name="Suen G."/>
            <person name="Stevenson D.M."/>
            <person name="Bruce D.C."/>
            <person name="Chertkov O."/>
            <person name="Copeland A."/>
            <person name="Cheng J.F."/>
            <person name="Detter C."/>
            <person name="Detter J.C."/>
            <person name="Goodwin L.A."/>
            <person name="Han C.S."/>
            <person name="Hauser L.J."/>
            <person name="Ivanova N.N."/>
            <person name="Kyrpides N.C."/>
            <person name="Land M.L."/>
            <person name="Lapidus A."/>
            <person name="Lucas S."/>
            <person name="Ovchinnikova G."/>
            <person name="Pitluck S."/>
            <person name="Tapia R."/>
            <person name="Woyke T."/>
            <person name="Boyum J."/>
            <person name="Mead D."/>
            <person name="Weimer P.J."/>
        </authorList>
    </citation>
    <scope>NUCLEOTIDE SEQUENCE [LARGE SCALE GENOMIC DNA]</scope>
    <source>
        <strain evidence="4">ATCC 27210 / DSM 20455 / JCM 14654 / NCDO 2250 / 7</strain>
    </source>
</reference>
<dbReference type="InterPro" id="IPR000160">
    <property type="entry name" value="GGDEF_dom"/>
</dbReference>
<dbReference type="SUPFAM" id="SSF55073">
    <property type="entry name" value="Nucleotide cyclase"/>
    <property type="match status" value="1"/>
</dbReference>
<accession>E6UGX2</accession>
<keyword evidence="1" id="KW-0812">Transmembrane</keyword>
<dbReference type="AlphaFoldDB" id="E6UGX2"/>
<dbReference type="GO" id="GO:0005886">
    <property type="term" value="C:plasma membrane"/>
    <property type="evidence" value="ECO:0007669"/>
    <property type="project" value="TreeGrafter"/>
</dbReference>
<dbReference type="CDD" id="cd01949">
    <property type="entry name" value="GGDEF"/>
    <property type="match status" value="1"/>
</dbReference>
<feature type="transmembrane region" description="Helical" evidence="1">
    <location>
        <begin position="298"/>
        <end position="316"/>
    </location>
</feature>